<dbReference type="RefSeq" id="WP_319979383.1">
    <property type="nucleotide sequence ID" value="NZ_JAXAVU010000014.1"/>
</dbReference>
<feature type="compositionally biased region" description="Pro residues" evidence="1">
    <location>
        <begin position="37"/>
        <end position="48"/>
    </location>
</feature>
<gene>
    <name evidence="2" type="ORF">SK854_34820</name>
</gene>
<proteinExistence type="predicted"/>
<comment type="caution">
    <text evidence="2">The sequence shown here is derived from an EMBL/GenBank/DDBJ whole genome shotgun (WGS) entry which is preliminary data.</text>
</comment>
<dbReference type="Proteomes" id="UP001285352">
    <property type="component" value="Unassembled WGS sequence"/>
</dbReference>
<accession>A0ABU4V697</accession>
<feature type="region of interest" description="Disordered" evidence="1">
    <location>
        <begin position="33"/>
        <end position="85"/>
    </location>
</feature>
<protein>
    <submittedName>
        <fullName evidence="2">Uncharacterized protein</fullName>
    </submittedName>
</protein>
<evidence type="ECO:0000256" key="1">
    <source>
        <dbReference type="SAM" id="MobiDB-lite"/>
    </source>
</evidence>
<sequence length="85" mass="9605">MVARTLDEEFLALMCEDEDLVRAEFDAIIEASWGEPPLSPAPRRPIPSTPYRNVVRPHGQDRVPIGRAARQRSPPSRKAGDAWKR</sequence>
<keyword evidence="3" id="KW-1185">Reference proteome</keyword>
<evidence type="ECO:0000313" key="3">
    <source>
        <dbReference type="Proteomes" id="UP001285352"/>
    </source>
</evidence>
<reference evidence="2 3" key="1">
    <citation type="submission" date="2023-11" db="EMBL/GenBank/DDBJ databases">
        <title>Lentzea sokolovensis, sp. nov., Lentzea kristufkii, sp. nov., and Lentzea miocenensis, sp. nov., rare actinobacteria from Sokolov Coal Basin, Miocene lacustrine sediment, Czech Republic.</title>
        <authorList>
            <person name="Lara A."/>
            <person name="Kotroba L."/>
            <person name="Nouioui I."/>
            <person name="Neumann-Schaal M."/>
            <person name="Mast Y."/>
            <person name="Chronakova A."/>
        </authorList>
    </citation>
    <scope>NUCLEOTIDE SEQUENCE [LARGE SCALE GENOMIC DNA]</scope>
    <source>
        <strain evidence="2 3">BCCO 10_0061</strain>
    </source>
</reference>
<name>A0ABU4V697_9PSEU</name>
<evidence type="ECO:0000313" key="2">
    <source>
        <dbReference type="EMBL" id="MDX8147327.1"/>
    </source>
</evidence>
<organism evidence="2 3">
    <name type="scientific">Lentzea sokolovensis</name>
    <dbReference type="NCBI Taxonomy" id="3095429"/>
    <lineage>
        <taxon>Bacteria</taxon>
        <taxon>Bacillati</taxon>
        <taxon>Actinomycetota</taxon>
        <taxon>Actinomycetes</taxon>
        <taxon>Pseudonocardiales</taxon>
        <taxon>Pseudonocardiaceae</taxon>
        <taxon>Lentzea</taxon>
    </lineage>
</organism>
<dbReference type="EMBL" id="JAXAVU010000014">
    <property type="protein sequence ID" value="MDX8147327.1"/>
    <property type="molecule type" value="Genomic_DNA"/>
</dbReference>